<feature type="compositionally biased region" description="Low complexity" evidence="1">
    <location>
        <begin position="889"/>
        <end position="915"/>
    </location>
</feature>
<feature type="compositionally biased region" description="Polar residues" evidence="1">
    <location>
        <begin position="392"/>
        <end position="405"/>
    </location>
</feature>
<dbReference type="OrthoDB" id="10250354at2759"/>
<feature type="compositionally biased region" description="Low complexity" evidence="1">
    <location>
        <begin position="1035"/>
        <end position="1044"/>
    </location>
</feature>
<feature type="compositionally biased region" description="Polar residues" evidence="1">
    <location>
        <begin position="504"/>
        <end position="518"/>
    </location>
</feature>
<feature type="compositionally biased region" description="Polar residues" evidence="1">
    <location>
        <begin position="207"/>
        <end position="217"/>
    </location>
</feature>
<dbReference type="OMA" id="STRNTHT"/>
<name>A0A0N0P677_LEPSE</name>
<dbReference type="PANTHER" id="PTHR44272">
    <property type="entry name" value="DNAJ DOMAIN (PROKARYOTIC HEAT SHOCK PROTEIN)"/>
    <property type="match status" value="1"/>
</dbReference>
<dbReference type="PANTHER" id="PTHR44272:SF3">
    <property type="entry name" value="J DOMAIN-CONTAINING PROTEIN"/>
    <property type="match status" value="1"/>
</dbReference>
<accession>A0A0N0P677</accession>
<feature type="region of interest" description="Disordered" evidence="1">
    <location>
        <begin position="822"/>
        <end position="861"/>
    </location>
</feature>
<feature type="compositionally biased region" description="Polar residues" evidence="1">
    <location>
        <begin position="852"/>
        <end position="861"/>
    </location>
</feature>
<evidence type="ECO:0000313" key="4">
    <source>
        <dbReference type="Proteomes" id="UP000038009"/>
    </source>
</evidence>
<dbReference type="Proteomes" id="UP000038009">
    <property type="component" value="Unassembled WGS sequence"/>
</dbReference>
<feature type="compositionally biased region" description="Low complexity" evidence="1">
    <location>
        <begin position="456"/>
        <end position="465"/>
    </location>
</feature>
<dbReference type="AlphaFoldDB" id="A0A0N0P677"/>
<keyword evidence="4" id="KW-1185">Reference proteome</keyword>
<evidence type="ECO:0000313" key="3">
    <source>
        <dbReference type="EMBL" id="KPI86847.1"/>
    </source>
</evidence>
<dbReference type="PROSITE" id="PS00636">
    <property type="entry name" value="DNAJ_1"/>
    <property type="match status" value="1"/>
</dbReference>
<feature type="region of interest" description="Disordered" evidence="1">
    <location>
        <begin position="889"/>
        <end position="951"/>
    </location>
</feature>
<feature type="compositionally biased region" description="Low complexity" evidence="1">
    <location>
        <begin position="519"/>
        <end position="541"/>
    </location>
</feature>
<evidence type="ECO:0000259" key="2">
    <source>
        <dbReference type="PROSITE" id="PS50076"/>
    </source>
</evidence>
<dbReference type="SUPFAM" id="SSF46565">
    <property type="entry name" value="Chaperone J-domain"/>
    <property type="match status" value="1"/>
</dbReference>
<proteinExistence type="predicted"/>
<gene>
    <name evidence="3" type="ORF">ABL78_4083</name>
</gene>
<evidence type="ECO:0000256" key="1">
    <source>
        <dbReference type="SAM" id="MobiDB-lite"/>
    </source>
</evidence>
<feature type="compositionally biased region" description="Polar residues" evidence="1">
    <location>
        <begin position="922"/>
        <end position="935"/>
    </location>
</feature>
<dbReference type="VEuPathDB" id="TriTrypDB:Lsey_0113_0080"/>
<dbReference type="PROSITE" id="PS50076">
    <property type="entry name" value="DNAJ_2"/>
    <property type="match status" value="1"/>
</dbReference>
<dbReference type="EMBL" id="LJSK01000113">
    <property type="protein sequence ID" value="KPI86847.1"/>
    <property type="molecule type" value="Genomic_DNA"/>
</dbReference>
<dbReference type="InterPro" id="IPR001623">
    <property type="entry name" value="DnaJ_domain"/>
</dbReference>
<comment type="caution">
    <text evidence="3">The sequence shown here is derived from an EMBL/GenBank/DDBJ whole genome shotgun (WGS) entry which is preliminary data.</text>
</comment>
<feature type="region of interest" description="Disordered" evidence="1">
    <location>
        <begin position="123"/>
        <end position="542"/>
    </location>
</feature>
<organism evidence="3 4">
    <name type="scientific">Leptomonas seymouri</name>
    <dbReference type="NCBI Taxonomy" id="5684"/>
    <lineage>
        <taxon>Eukaryota</taxon>
        <taxon>Discoba</taxon>
        <taxon>Euglenozoa</taxon>
        <taxon>Kinetoplastea</taxon>
        <taxon>Metakinetoplastina</taxon>
        <taxon>Trypanosomatida</taxon>
        <taxon>Trypanosomatidae</taxon>
        <taxon>Leishmaniinae</taxon>
        <taxon>Leptomonas</taxon>
    </lineage>
</organism>
<feature type="compositionally biased region" description="Low complexity" evidence="1">
    <location>
        <begin position="480"/>
        <end position="494"/>
    </location>
</feature>
<feature type="compositionally biased region" description="Low complexity" evidence="1">
    <location>
        <begin position="303"/>
        <end position="313"/>
    </location>
</feature>
<dbReference type="InterPro" id="IPR018253">
    <property type="entry name" value="DnaJ_domain_CS"/>
</dbReference>
<dbReference type="InterPro" id="IPR036869">
    <property type="entry name" value="J_dom_sf"/>
</dbReference>
<dbReference type="Pfam" id="PF00226">
    <property type="entry name" value="DnaJ"/>
    <property type="match status" value="1"/>
</dbReference>
<protein>
    <submittedName>
        <fullName evidence="3">Putative chaperone DNAJ protein</fullName>
    </submittedName>
</protein>
<dbReference type="PRINTS" id="PR00625">
    <property type="entry name" value="JDOMAIN"/>
</dbReference>
<feature type="region of interest" description="Disordered" evidence="1">
    <location>
        <begin position="1022"/>
        <end position="1087"/>
    </location>
</feature>
<feature type="compositionally biased region" description="Polar residues" evidence="1">
    <location>
        <begin position="1022"/>
        <end position="1034"/>
    </location>
</feature>
<feature type="compositionally biased region" description="Basic and acidic residues" evidence="1">
    <location>
        <begin position="151"/>
        <end position="190"/>
    </location>
</feature>
<dbReference type="InterPro" id="IPR052812">
    <property type="entry name" value="Plant_DnaJ_domain"/>
</dbReference>
<feature type="domain" description="J" evidence="2">
    <location>
        <begin position="15"/>
        <end position="80"/>
    </location>
</feature>
<dbReference type="Gene3D" id="1.10.287.110">
    <property type="entry name" value="DnaJ domain"/>
    <property type="match status" value="1"/>
</dbReference>
<dbReference type="SMART" id="SM00271">
    <property type="entry name" value="DnaJ"/>
    <property type="match status" value="1"/>
</dbReference>
<reference evidence="3 4" key="1">
    <citation type="journal article" date="2015" name="PLoS Pathog.">
        <title>Leptomonas seymouri: Adaptations to the Dixenous Life Cycle Analyzed by Genome Sequencing, Transcriptome Profiling and Co-infection with Leishmania donovani.</title>
        <authorList>
            <person name="Kraeva N."/>
            <person name="Butenko A."/>
            <person name="Hlavacova J."/>
            <person name="Kostygov A."/>
            <person name="Myskova J."/>
            <person name="Grybchuk D."/>
            <person name="Lestinova T."/>
            <person name="Votypka J."/>
            <person name="Volf P."/>
            <person name="Opperdoes F."/>
            <person name="Flegontov P."/>
            <person name="Lukes J."/>
            <person name="Yurchenko V."/>
        </authorList>
    </citation>
    <scope>NUCLEOTIDE SEQUENCE [LARGE SCALE GENOMIC DNA]</scope>
    <source>
        <strain evidence="3 4">ATCC 30220</strain>
    </source>
</reference>
<feature type="compositionally biased region" description="Low complexity" evidence="1">
    <location>
        <begin position="191"/>
        <end position="203"/>
    </location>
</feature>
<sequence>MSSTSLPQSILQDRRLYEVLGIENFSSGEEVRVAYKVLALKNHPDKNIGDPSAAERFREISRSYEVLANPEHKKVYDVALHLALSSYNRNGGSGYLGSNPYSVNPMSTSEILRELYKRQTERAATRTHTASAGARDQQKSRSQYTKAQQELFRKRERERQQELRKQLEKERKEQRERERAALRREQEKQGELLQQRWQQQQRGFVSRGSTSVTGSKRASSAAAGGGADGSSGAATPRLTRATSRTPTGVAASADGGRSGRRAQAAPNTVRVGTPARSGTPRLPRAGASSPSPGRRSNDEFEATTPIVPTPTSTTKDEDDDGRGTGHGGDGGDRGWYTPLTTPTEDNVRVLCSSAVNSSSDSKEEGTARAGGAASPCCPPSKSSMDFPAGEHGTTSTAAETSSMQHGPQRLFAAATNPPSSAAEGNGSGTGVSKETRASGRKASTPTYSSHRRPLSAAPTATGAATARRHSPGASNLAGATPHSTSRSSKTTPRRCVTPRGVASSYHTRTISPLSTTPRATLATGGSPAGSSSSATRAGAATNVTAARTSSPLLRSNTNSSISSSLFLNRWRVNPGLAESDKELLEKQRRERIAKEKERQRAVRLAEEERQFKRAVYAMKQQRAARYAAEAEEVQLTEAELLRYVQADEMSERQQFIEREEQLAWRRIQRQHLPVLAEAVFKKKFAALTMEERARRNCIGSEAQAGGLLLGCLFQEVRVRCSVEWREWRDRRQLKGREAADAYHVQRLLQRRSTLLTEEANQRRSLVDAASGALAVLRFHLAGDYRRLLVLLEEQAARQGLLEDLTTATGRLEGLIKMQREEVGAGEEQWRQRQHPLMPRDEWTAEEGDSWHTPRTSAECSGYGDTTSMGHCNFETRNATVVTVVPLKNGSSSLQSGPSGSIHTIRSESSSSAATGALREPSAVSTHSPEGSSGTNGERRPPAGATATATATQSAERCLQLLVVKETRQRSLLMRQQHYEEIALRRRRATALHRLFAREKEETVRQAQRAALVELRRLQQQARAASVSSTPRQNGSSSPVSSPRTTGPPPPPILSPSTSLPSQRDSASADATPTRPAMAGPPTSAAAPAVMNTTAATARRSVASVAGWKALPDSDVEDND</sequence>
<dbReference type="CDD" id="cd06257">
    <property type="entry name" value="DnaJ"/>
    <property type="match status" value="1"/>
</dbReference>